<reference evidence="2" key="1">
    <citation type="journal article" date="2014" name="Int. J. Syst. Evol. Microbiol.">
        <title>Complete genome sequence of Corynebacterium casei LMG S-19264T (=DSM 44701T), isolated from a smear-ripened cheese.</title>
        <authorList>
            <consortium name="US DOE Joint Genome Institute (JGI-PGF)"/>
            <person name="Walter F."/>
            <person name="Albersmeier A."/>
            <person name="Kalinowski J."/>
            <person name="Ruckert C."/>
        </authorList>
    </citation>
    <scope>NUCLEOTIDE SEQUENCE</scope>
    <source>
        <strain evidence="2">CGMCC 1.3617</strain>
    </source>
</reference>
<dbReference type="Gene3D" id="3.10.129.10">
    <property type="entry name" value="Hotdog Thioesterase"/>
    <property type="match status" value="1"/>
</dbReference>
<dbReference type="InterPro" id="IPR029069">
    <property type="entry name" value="HotDog_dom_sf"/>
</dbReference>
<dbReference type="InterPro" id="IPR006683">
    <property type="entry name" value="Thioestr_dom"/>
</dbReference>
<accession>A0A917KYV8</accession>
<keyword evidence="3" id="KW-1185">Reference proteome</keyword>
<dbReference type="RefSeq" id="WP_188971978.1">
    <property type="nucleotide sequence ID" value="NZ_BMKW01000014.1"/>
</dbReference>
<dbReference type="GO" id="GO:0016790">
    <property type="term" value="F:thiolester hydrolase activity"/>
    <property type="evidence" value="ECO:0007669"/>
    <property type="project" value="UniProtKB-ARBA"/>
</dbReference>
<dbReference type="Proteomes" id="UP000661507">
    <property type="component" value="Unassembled WGS sequence"/>
</dbReference>
<dbReference type="Pfam" id="PF03061">
    <property type="entry name" value="4HBT"/>
    <property type="match status" value="1"/>
</dbReference>
<protein>
    <submittedName>
        <fullName evidence="2">Thioesterase</fullName>
    </submittedName>
</protein>
<evidence type="ECO:0000259" key="1">
    <source>
        <dbReference type="Pfam" id="PF03061"/>
    </source>
</evidence>
<gene>
    <name evidence="2" type="ORF">GCM10011320_50190</name>
</gene>
<dbReference type="SUPFAM" id="SSF54637">
    <property type="entry name" value="Thioesterase/thiol ester dehydrase-isomerase"/>
    <property type="match status" value="1"/>
</dbReference>
<dbReference type="AlphaFoldDB" id="A0A917KYV8"/>
<dbReference type="EMBL" id="BMKW01000014">
    <property type="protein sequence ID" value="GGJ36376.1"/>
    <property type="molecule type" value="Genomic_DNA"/>
</dbReference>
<organism evidence="2 3">
    <name type="scientific">Neoroseomonas lacus</name>
    <dbReference type="NCBI Taxonomy" id="287609"/>
    <lineage>
        <taxon>Bacteria</taxon>
        <taxon>Pseudomonadati</taxon>
        <taxon>Pseudomonadota</taxon>
        <taxon>Alphaproteobacteria</taxon>
        <taxon>Acetobacterales</taxon>
        <taxon>Acetobacteraceae</taxon>
        <taxon>Neoroseomonas</taxon>
    </lineage>
</organism>
<name>A0A917KYV8_9PROT</name>
<proteinExistence type="predicted"/>
<evidence type="ECO:0000313" key="2">
    <source>
        <dbReference type="EMBL" id="GGJ36376.1"/>
    </source>
</evidence>
<reference evidence="2" key="2">
    <citation type="submission" date="2020-09" db="EMBL/GenBank/DDBJ databases">
        <authorList>
            <person name="Sun Q."/>
            <person name="Zhou Y."/>
        </authorList>
    </citation>
    <scope>NUCLEOTIDE SEQUENCE</scope>
    <source>
        <strain evidence="2">CGMCC 1.3617</strain>
    </source>
</reference>
<sequence>MVDGRAADGVVERAGGIPDGFLPRRAGGPFLEPIGPIYLQAGDGGSRFGIRLERRHCNNQSVAHGGMLATFADLVLGIGGTEQAGTPGHFITVSLVTDYLAPAPLGAWLECRPVLLRRTSRLMFVEGRFEADGVAVLRASGVFSLPRPKA</sequence>
<evidence type="ECO:0000313" key="3">
    <source>
        <dbReference type="Proteomes" id="UP000661507"/>
    </source>
</evidence>
<comment type="caution">
    <text evidence="2">The sequence shown here is derived from an EMBL/GenBank/DDBJ whole genome shotgun (WGS) entry which is preliminary data.</text>
</comment>
<dbReference type="CDD" id="cd03443">
    <property type="entry name" value="PaaI_thioesterase"/>
    <property type="match status" value="1"/>
</dbReference>
<feature type="domain" description="Thioesterase" evidence="1">
    <location>
        <begin position="62"/>
        <end position="133"/>
    </location>
</feature>